<dbReference type="Proteomes" id="UP001165189">
    <property type="component" value="Unassembled WGS sequence"/>
</dbReference>
<dbReference type="InterPro" id="IPR010730">
    <property type="entry name" value="HET"/>
</dbReference>
<evidence type="ECO:0000313" key="9">
    <source>
        <dbReference type="Proteomes" id="UP001165189"/>
    </source>
</evidence>
<proteinExistence type="predicted"/>
<evidence type="ECO:0000256" key="1">
    <source>
        <dbReference type="ARBA" id="ARBA00004370"/>
    </source>
</evidence>
<evidence type="ECO:0000256" key="4">
    <source>
        <dbReference type="ARBA" id="ARBA00023136"/>
    </source>
</evidence>
<organism evidence="8 9">
    <name type="scientific">Aspergillus oryzae var. brunneus</name>
    <dbReference type="NCBI Taxonomy" id="332754"/>
    <lineage>
        <taxon>Eukaryota</taxon>
        <taxon>Fungi</taxon>
        <taxon>Dikarya</taxon>
        <taxon>Ascomycota</taxon>
        <taxon>Pezizomycotina</taxon>
        <taxon>Eurotiomycetes</taxon>
        <taxon>Eurotiomycetidae</taxon>
        <taxon>Eurotiales</taxon>
        <taxon>Aspergillaceae</taxon>
        <taxon>Aspergillus</taxon>
        <taxon>Aspergillus subgen. Circumdati</taxon>
    </lineage>
</organism>
<comment type="subcellular location">
    <subcellularLocation>
        <location evidence="1">Membrane</location>
    </subcellularLocation>
</comment>
<dbReference type="PANTHER" id="PTHR33112">
    <property type="entry name" value="DOMAIN PROTEIN, PUTATIVE-RELATED"/>
    <property type="match status" value="1"/>
</dbReference>
<evidence type="ECO:0000313" key="8">
    <source>
        <dbReference type="EMBL" id="GMG47915.1"/>
    </source>
</evidence>
<evidence type="ECO:0000256" key="3">
    <source>
        <dbReference type="ARBA" id="ARBA00022989"/>
    </source>
</evidence>
<name>A0ABQ6KRB4_ASPOZ</name>
<keyword evidence="9" id="KW-1185">Reference proteome</keyword>
<keyword evidence="2 6" id="KW-0812">Transmembrane</keyword>
<feature type="transmembrane region" description="Helical" evidence="6">
    <location>
        <begin position="6"/>
        <end position="28"/>
    </location>
</feature>
<dbReference type="Pfam" id="PF06985">
    <property type="entry name" value="HET"/>
    <property type="match status" value="1"/>
</dbReference>
<dbReference type="Pfam" id="PF01124">
    <property type="entry name" value="MAPEG"/>
    <property type="match status" value="1"/>
</dbReference>
<protein>
    <submittedName>
        <fullName evidence="8">Unnamed protein product</fullName>
    </submittedName>
</protein>
<dbReference type="InterPro" id="IPR001129">
    <property type="entry name" value="Membr-assoc_MAPEG"/>
</dbReference>
<gene>
    <name evidence="8" type="ORF">Aory05_000662500</name>
</gene>
<comment type="caution">
    <text evidence="8">The sequence shown here is derived from an EMBL/GenBank/DDBJ whole genome shotgun (WGS) entry which is preliminary data.</text>
</comment>
<evidence type="ECO:0000259" key="7">
    <source>
        <dbReference type="Pfam" id="PF06985"/>
    </source>
</evidence>
<feature type="domain" description="Heterokaryon incompatibility" evidence="7">
    <location>
        <begin position="303"/>
        <end position="456"/>
    </location>
</feature>
<keyword evidence="4 6" id="KW-0472">Membrane</keyword>
<accession>A0ABQ6KRB4</accession>
<reference evidence="8" key="1">
    <citation type="submission" date="2023-04" db="EMBL/GenBank/DDBJ databases">
        <title>Aspergillus oryzae var. brunneus NBRC 4377.</title>
        <authorList>
            <person name="Ichikawa N."/>
            <person name="Sato H."/>
            <person name="Tonouchi N."/>
        </authorList>
    </citation>
    <scope>NUCLEOTIDE SEQUENCE</scope>
    <source>
        <strain evidence="8">NBRC 4377</strain>
    </source>
</reference>
<feature type="region of interest" description="Disordered" evidence="5">
    <location>
        <begin position="148"/>
        <end position="167"/>
    </location>
</feature>
<evidence type="ECO:0000256" key="2">
    <source>
        <dbReference type="ARBA" id="ARBA00022692"/>
    </source>
</evidence>
<dbReference type="EMBL" id="BSYB01000025">
    <property type="protein sequence ID" value="GMG47915.1"/>
    <property type="molecule type" value="Genomic_DNA"/>
</dbReference>
<dbReference type="Gene3D" id="1.20.120.550">
    <property type="entry name" value="Membrane associated eicosanoid/glutathione metabolism-like domain"/>
    <property type="match status" value="1"/>
</dbReference>
<dbReference type="InterPro" id="IPR023352">
    <property type="entry name" value="MAPEG-like_dom_sf"/>
</dbReference>
<evidence type="ECO:0000256" key="5">
    <source>
        <dbReference type="SAM" id="MobiDB-lite"/>
    </source>
</evidence>
<sequence length="908" mass="102388">MSTGQVSALLAPVVALNIWTFVMEAWMYKTRIPIYSKMNMKNTITKRELDAMTPASVRWKADNYNHLMEQPTQFYAIALVLALAGQDDKTNILLAWSYVAIRVVHSLVHSTSNHIMSRELTASSSSSDCAFCKLVRQGLERSFEYEAAQQEARGEIPPASSTEKDAKDPLRKMEGYLDFPMDMSLQLRSSLTDEDDEGDWDISRHSGTANAILTVRISSGVSWGLTLQAEFRVATDHADSEQAYSVINTWMDSCINDHQMQCADASQSPLLPTRVIDVSPVGLDAGLVCLRDDRNKVDRAARYVALSHCWGKCIPFATTTENLEDRKREVRIEDMSQVFQEAVLITRRLGIRYLWIDTLCIVQNDQHDWEVEASRMAKVYMDAFVVIGASNSNADDQGFLGPRDHSGSIDWVRSLPNGRTSCLALSLLPPAGERWTFGRDPVSSEPLQSRAWCLQERYLAQRILLYGARQLFWECRAISRAEDGDLRLGNLHNLDRLRETASIKRTIFDPRPDGDSEVNYRGWYEMIEEYTQRSITHQSDRFPALSGVADAIAQTSRDAYLAGIWRKGLIEGLLWCALNRDEPLKKPTSYRAPSWSWASAEGPVQFIVYHFIERCRWKRGIADYEQLATFEDCDVEKDGPDVYGTVSSGHLRLHAPLLPVKSLYPADDRPPFSDELLPPLKNSIVDKVVEVEVGNETFYLQAGVDTAPEPVLLQQQLFVLFLARLPDGNHGFSPFMDHRFGLLVRRTDKDSETYERIGIIDSPILTKDTSGGVSMTLVRLLEKSLRFLERLSPSADKSPVFNLTPRLFVPERVLTEEPEEEMPPDPLPELKQHSILVTLIELSSIAAYPSFNAIEGLVSTSQTQPKKRPLFRFSGKLPQSVAQAIHVSHFTSHSSFVIPSTFLKQNLG</sequence>
<evidence type="ECO:0000256" key="6">
    <source>
        <dbReference type="SAM" id="Phobius"/>
    </source>
</evidence>
<dbReference type="PANTHER" id="PTHR33112:SF8">
    <property type="entry name" value="HETEROKARYON INCOMPATIBILITY DOMAIN-CONTAINING PROTEIN"/>
    <property type="match status" value="1"/>
</dbReference>
<dbReference type="SUPFAM" id="SSF161084">
    <property type="entry name" value="MAPEG domain-like"/>
    <property type="match status" value="1"/>
</dbReference>
<keyword evidence="3 6" id="KW-1133">Transmembrane helix</keyword>